<accession>A0A0J8QXJ1</accession>
<protein>
    <submittedName>
        <fullName evidence="2">Uncharacterized protein</fullName>
    </submittedName>
</protein>
<feature type="compositionally biased region" description="Basic and acidic residues" evidence="1">
    <location>
        <begin position="33"/>
        <end position="52"/>
    </location>
</feature>
<proteinExistence type="predicted"/>
<name>A0A0J8QXJ1_COCIT</name>
<dbReference type="EMBL" id="DS268121">
    <property type="protein sequence ID" value="KMU77604.1"/>
    <property type="molecule type" value="Genomic_DNA"/>
</dbReference>
<gene>
    <name evidence="2" type="ORF">CISG_01361</name>
</gene>
<sequence>MALEIYAVTEDMEPKLEELENNCRSNKGSQVDGEGHEAEPRDSEDRAITKLPEDDDKNVCMESLYSGSLEAPSPPRSSTCSSCSCGLKEYVQLYILLNSRI</sequence>
<evidence type="ECO:0000313" key="3">
    <source>
        <dbReference type="Proteomes" id="UP000054559"/>
    </source>
</evidence>
<feature type="region of interest" description="Disordered" evidence="1">
    <location>
        <begin position="21"/>
        <end position="53"/>
    </location>
</feature>
<evidence type="ECO:0000313" key="2">
    <source>
        <dbReference type="EMBL" id="KMU77604.1"/>
    </source>
</evidence>
<dbReference type="Proteomes" id="UP000054559">
    <property type="component" value="Unassembled WGS sequence"/>
</dbReference>
<dbReference type="AlphaFoldDB" id="A0A0J8QXJ1"/>
<organism evidence="2 3">
    <name type="scientific">Coccidioides immitis RMSCC 3703</name>
    <dbReference type="NCBI Taxonomy" id="454286"/>
    <lineage>
        <taxon>Eukaryota</taxon>
        <taxon>Fungi</taxon>
        <taxon>Dikarya</taxon>
        <taxon>Ascomycota</taxon>
        <taxon>Pezizomycotina</taxon>
        <taxon>Eurotiomycetes</taxon>
        <taxon>Eurotiomycetidae</taxon>
        <taxon>Onygenales</taxon>
        <taxon>Onygenaceae</taxon>
        <taxon>Coccidioides</taxon>
    </lineage>
</organism>
<evidence type="ECO:0000256" key="1">
    <source>
        <dbReference type="SAM" id="MobiDB-lite"/>
    </source>
</evidence>
<reference evidence="3" key="1">
    <citation type="journal article" date="2010" name="Genome Res.">
        <title>Population genomic sequencing of Coccidioides fungi reveals recent hybridization and transposon control.</title>
        <authorList>
            <person name="Neafsey D.E."/>
            <person name="Barker B.M."/>
            <person name="Sharpton T.J."/>
            <person name="Stajich J.E."/>
            <person name="Park D.J."/>
            <person name="Whiston E."/>
            <person name="Hung C.-Y."/>
            <person name="McMahan C."/>
            <person name="White J."/>
            <person name="Sykes S."/>
            <person name="Heiman D."/>
            <person name="Young S."/>
            <person name="Zeng Q."/>
            <person name="Abouelleil A."/>
            <person name="Aftuck L."/>
            <person name="Bessette D."/>
            <person name="Brown A."/>
            <person name="FitzGerald M."/>
            <person name="Lui A."/>
            <person name="Macdonald J.P."/>
            <person name="Priest M."/>
            <person name="Orbach M.J."/>
            <person name="Galgiani J.N."/>
            <person name="Kirkland T.N."/>
            <person name="Cole G.T."/>
            <person name="Birren B.W."/>
            <person name="Henn M.R."/>
            <person name="Taylor J.W."/>
            <person name="Rounsley S.D."/>
        </authorList>
    </citation>
    <scope>NUCLEOTIDE SEQUENCE [LARGE SCALE GENOMIC DNA]</scope>
    <source>
        <strain evidence="3">RMSCC 3703</strain>
    </source>
</reference>